<dbReference type="SUPFAM" id="SSF52096">
    <property type="entry name" value="ClpP/crotonase"/>
    <property type="match status" value="1"/>
</dbReference>
<feature type="signal peptide" evidence="1">
    <location>
        <begin position="1"/>
        <end position="22"/>
    </location>
</feature>
<dbReference type="GO" id="GO:0008236">
    <property type="term" value="F:serine-type peptidase activity"/>
    <property type="evidence" value="ECO:0007669"/>
    <property type="project" value="InterPro"/>
</dbReference>
<proteinExistence type="predicted"/>
<dbReference type="InterPro" id="IPR036034">
    <property type="entry name" value="PDZ_sf"/>
</dbReference>
<dbReference type="GO" id="GO:0007165">
    <property type="term" value="P:signal transduction"/>
    <property type="evidence" value="ECO:0007669"/>
    <property type="project" value="TreeGrafter"/>
</dbReference>
<evidence type="ECO:0000256" key="1">
    <source>
        <dbReference type="SAM" id="SignalP"/>
    </source>
</evidence>
<dbReference type="EMBL" id="RAPN01000001">
    <property type="protein sequence ID" value="RKD91392.1"/>
    <property type="molecule type" value="Genomic_DNA"/>
</dbReference>
<accession>A0A419W7Q4</accession>
<dbReference type="InterPro" id="IPR041613">
    <property type="entry name" value="Pept_S41_N"/>
</dbReference>
<keyword evidence="3" id="KW-0645">Protease</keyword>
<dbReference type="InterPro" id="IPR001478">
    <property type="entry name" value="PDZ"/>
</dbReference>
<dbReference type="InterPro" id="IPR029045">
    <property type="entry name" value="ClpP/crotonase-like_dom_sf"/>
</dbReference>
<dbReference type="OrthoDB" id="7168509at2"/>
<dbReference type="GO" id="GO:0030288">
    <property type="term" value="C:outer membrane-bounded periplasmic space"/>
    <property type="evidence" value="ECO:0007669"/>
    <property type="project" value="TreeGrafter"/>
</dbReference>
<dbReference type="PANTHER" id="PTHR32060">
    <property type="entry name" value="TAIL-SPECIFIC PROTEASE"/>
    <property type="match status" value="1"/>
</dbReference>
<dbReference type="InterPro" id="IPR041489">
    <property type="entry name" value="PDZ_6"/>
</dbReference>
<protein>
    <submittedName>
        <fullName evidence="3">C-terminal processing protease CtpA/Prc</fullName>
    </submittedName>
</protein>
<dbReference type="Gene3D" id="2.30.42.10">
    <property type="match status" value="1"/>
</dbReference>
<keyword evidence="4" id="KW-1185">Reference proteome</keyword>
<evidence type="ECO:0000313" key="3">
    <source>
        <dbReference type="EMBL" id="RKD91392.1"/>
    </source>
</evidence>
<name>A0A419W7Q4_9BACT</name>
<dbReference type="PROSITE" id="PS50106">
    <property type="entry name" value="PDZ"/>
    <property type="match status" value="1"/>
</dbReference>
<dbReference type="GO" id="GO:0004175">
    <property type="term" value="F:endopeptidase activity"/>
    <property type="evidence" value="ECO:0007669"/>
    <property type="project" value="TreeGrafter"/>
</dbReference>
<dbReference type="Pfam" id="PF17820">
    <property type="entry name" value="PDZ_6"/>
    <property type="match status" value="1"/>
</dbReference>
<keyword evidence="3" id="KW-0378">Hydrolase</keyword>
<dbReference type="Gene3D" id="3.30.750.170">
    <property type="match status" value="1"/>
</dbReference>
<dbReference type="AlphaFoldDB" id="A0A419W7Q4"/>
<dbReference type="Proteomes" id="UP000283387">
    <property type="component" value="Unassembled WGS sequence"/>
</dbReference>
<dbReference type="RefSeq" id="WP_120272699.1">
    <property type="nucleotide sequence ID" value="NZ_RAPN01000001.1"/>
</dbReference>
<dbReference type="PANTHER" id="PTHR32060:SF22">
    <property type="entry name" value="CARBOXYL-TERMINAL-PROCESSING PEPTIDASE 3, CHLOROPLASTIC"/>
    <property type="match status" value="1"/>
</dbReference>
<sequence length="465" mass="51399">MKKQLTTISLLVVLLFSFNACHKDEEIIVNPVSEETLAVNEWIKENMELYYLWNDELPDIDETQEEDPSEYFSKLLYTDDSWSWITDDYASLAAEFSGVQVTMGFDYTAYWVDANYEEICFVVDYVYPESAAEVGGLERGDVILKVNGESITADNYSEQYSNIFSASSCTLQIASISNGSLVAGETLSLTAIETTTDPAIYHAVLDVDGKSVGYLVYVEYVAGDDDKFLQSLDDIFTEFKTAGITDLIVDLRYNPGGEIDAASYLASAIAPASVVSAHETLVKMQYNSGLQAYLESDADFEDYLNYKFEDNSSNLNLSTVYFLTTGGTASASELTMIGLQPYMDVIKIGQATYGKYTGMWVMPDDNDEWCMLPVVMKYANADGYTDFVDGLDPDYAITASSARYPFGDTDDPYLAQAISLIGGTATASTKSAKIDVAGDRFATKLLEKKRNLYVPLNKSLPVLNQ</sequence>
<evidence type="ECO:0000259" key="2">
    <source>
        <dbReference type="PROSITE" id="PS50106"/>
    </source>
</evidence>
<dbReference type="InterPro" id="IPR005151">
    <property type="entry name" value="Tail-specific_protease"/>
</dbReference>
<dbReference type="CDD" id="cd07561">
    <property type="entry name" value="Peptidase_S41_CPP_like"/>
    <property type="match status" value="1"/>
</dbReference>
<dbReference type="Pfam" id="PF03572">
    <property type="entry name" value="Peptidase_S41"/>
    <property type="match status" value="1"/>
</dbReference>
<gene>
    <name evidence="3" type="ORF">BC643_1745</name>
</gene>
<comment type="caution">
    <text evidence="3">The sequence shown here is derived from an EMBL/GenBank/DDBJ whole genome shotgun (WGS) entry which is preliminary data.</text>
</comment>
<feature type="chain" id="PRO_5019205453" evidence="1">
    <location>
        <begin position="23"/>
        <end position="465"/>
    </location>
</feature>
<evidence type="ECO:0000313" key="4">
    <source>
        <dbReference type="Proteomes" id="UP000283387"/>
    </source>
</evidence>
<dbReference type="Gene3D" id="3.90.226.10">
    <property type="entry name" value="2-enoyl-CoA Hydratase, Chain A, domain 1"/>
    <property type="match status" value="1"/>
</dbReference>
<reference evidence="3 4" key="1">
    <citation type="submission" date="2018-09" db="EMBL/GenBank/DDBJ databases">
        <title>Genomic Encyclopedia of Archaeal and Bacterial Type Strains, Phase II (KMG-II): from individual species to whole genera.</title>
        <authorList>
            <person name="Goeker M."/>
        </authorList>
    </citation>
    <scope>NUCLEOTIDE SEQUENCE [LARGE SCALE GENOMIC DNA]</scope>
    <source>
        <strain evidence="3 4">DSM 27148</strain>
    </source>
</reference>
<organism evidence="3 4">
    <name type="scientific">Mangrovibacterium diazotrophicum</name>
    <dbReference type="NCBI Taxonomy" id="1261403"/>
    <lineage>
        <taxon>Bacteria</taxon>
        <taxon>Pseudomonadati</taxon>
        <taxon>Bacteroidota</taxon>
        <taxon>Bacteroidia</taxon>
        <taxon>Marinilabiliales</taxon>
        <taxon>Prolixibacteraceae</taxon>
        <taxon>Mangrovibacterium</taxon>
    </lineage>
</organism>
<dbReference type="Pfam" id="PF18294">
    <property type="entry name" value="Pept_S41_N"/>
    <property type="match status" value="1"/>
</dbReference>
<dbReference type="GO" id="GO:0006508">
    <property type="term" value="P:proteolysis"/>
    <property type="evidence" value="ECO:0007669"/>
    <property type="project" value="UniProtKB-KW"/>
</dbReference>
<feature type="domain" description="PDZ" evidence="2">
    <location>
        <begin position="89"/>
        <end position="158"/>
    </location>
</feature>
<dbReference type="SMART" id="SM00228">
    <property type="entry name" value="PDZ"/>
    <property type="match status" value="1"/>
</dbReference>
<keyword evidence="1" id="KW-0732">Signal</keyword>